<dbReference type="EMBL" id="AP014521">
    <property type="protein sequence ID" value="BAP58861.1"/>
    <property type="molecule type" value="Genomic_DNA"/>
</dbReference>
<dbReference type="CDD" id="cd01598">
    <property type="entry name" value="PurB"/>
    <property type="match status" value="1"/>
</dbReference>
<dbReference type="PANTHER" id="PTHR43411">
    <property type="entry name" value="ADENYLOSUCCINATE LYASE"/>
    <property type="match status" value="1"/>
</dbReference>
<evidence type="ECO:0000313" key="18">
    <source>
        <dbReference type="Proteomes" id="UP000031627"/>
    </source>
</evidence>
<dbReference type="FunFam" id="1.20.200.10:FF:000004">
    <property type="entry name" value="Adenylosuccinate lyase"/>
    <property type="match status" value="1"/>
</dbReference>
<dbReference type="InterPro" id="IPR000362">
    <property type="entry name" value="Fumarate_lyase_fam"/>
</dbReference>
<keyword evidence="8 14" id="KW-0456">Lyase</keyword>
<dbReference type="InterPro" id="IPR020557">
    <property type="entry name" value="Fumarate_lyase_CS"/>
</dbReference>
<dbReference type="Pfam" id="PF08328">
    <property type="entry name" value="ASL_C"/>
    <property type="match status" value="1"/>
</dbReference>
<comment type="pathway">
    <text evidence="1 14">Purine metabolism; IMP biosynthesis via de novo pathway; 5-amino-1-(5-phospho-D-ribosyl)imidazole-4-carboxamide from 5-amino-1-(5-phospho-D-ribosyl)imidazole-4-carboxylate: step 2/2.</text>
</comment>
<evidence type="ECO:0000313" key="17">
    <source>
        <dbReference type="EMBL" id="BAP58861.1"/>
    </source>
</evidence>
<dbReference type="GO" id="GO:0006189">
    <property type="term" value="P:'de novo' IMP biosynthetic process"/>
    <property type="evidence" value="ECO:0007669"/>
    <property type="project" value="UniProtKB-UniPathway"/>
</dbReference>
<dbReference type="InterPro" id="IPR024083">
    <property type="entry name" value="Fumarase/histidase_N"/>
</dbReference>
<evidence type="ECO:0000256" key="11">
    <source>
        <dbReference type="ARBA" id="ARBA00030717"/>
    </source>
</evidence>
<sequence>MQLFSIKAISPIDGRYNQQVIDLKDIFSEYGFFKFRIEIEIKWLKKLASTKKIQELPSFDKDSNIFLENLILNFNESDALYIKEIEKKTNHDIKAVEYFLKEKIIQNKQLKSIAEFLHFSCTSEDINNLAYALMLKKARTEIIIPCCKDLINLAKNLAYKYKKIPLLSRTHGQPATSTTMGKEIANFVYRMQNQLNIFEKIPIKGKINGAVGNYNAHFFAYPEINWINLSKEFVTDLGITWNPYTTQIEPHDYIAEFLDCLVRFNNILIDFTRDLWSYISRNYFHQKTQLYEIGSSTMPHKINPIFFENSEGNLGLSNAIMIFLSNKLLKSRLQRDLTDSTVLRNLGVCISYSIIAYKSFKKGIQKLEINTTQLLKELNENWAILAEPIQTLMRRYGIKNSYEKLKTLTYGKHINKKEIKNFVETLKIPEESKKKLKNLTPMNYLGCAIKLVENL</sequence>
<dbReference type="Gene3D" id="1.10.40.30">
    <property type="entry name" value="Fumarase/aspartase (C-terminal domain)"/>
    <property type="match status" value="1"/>
</dbReference>
<proteinExistence type="inferred from homology"/>
<reference evidence="17 18" key="2">
    <citation type="journal article" date="2014" name="Curr. Biol.">
        <title>Symbiont-Supplemented Maternal Investment Underpinning Host's Ecological Adaptation.</title>
        <authorList>
            <person name="Kaiwa N."/>
            <person name="Hosokawa T."/>
            <person name="Nikoh N."/>
            <person name="Tanahashi M."/>
            <person name="Moriyama M."/>
            <person name="Meng X.Y."/>
            <person name="Maeda T."/>
            <person name="Yamaguchi K."/>
            <person name="Shigenobu S."/>
            <person name="Ito M."/>
            <person name="Fukatsu T."/>
        </authorList>
    </citation>
    <scope>NUCLEOTIDE SEQUENCE [LARGE SCALE GENOMIC DNA]</scope>
    <source>
        <strain evidence="17 18">UwTKB</strain>
    </source>
</reference>
<evidence type="ECO:0000256" key="9">
    <source>
        <dbReference type="ARBA" id="ARBA00024477"/>
    </source>
</evidence>
<dbReference type="GO" id="GO:0070626">
    <property type="term" value="F:(S)-2-(5-amino-1-(5-phospho-D-ribosyl)imidazole-4-carboxamido) succinate lyase (fumarate-forming) activity"/>
    <property type="evidence" value="ECO:0007669"/>
    <property type="project" value="RHEA"/>
</dbReference>
<comment type="pathway">
    <text evidence="2 14">Purine metabolism; AMP biosynthesis via de novo pathway; AMP from IMP: step 2/2.</text>
</comment>
<evidence type="ECO:0000256" key="3">
    <source>
        <dbReference type="ARBA" id="ARBA00008273"/>
    </source>
</evidence>
<keyword evidence="7 14" id="KW-0658">Purine biosynthesis</keyword>
<dbReference type="Gene3D" id="1.20.200.10">
    <property type="entry name" value="Fumarase/aspartase (Central domain)"/>
    <property type="match status" value="1"/>
</dbReference>
<dbReference type="UniPathway" id="UPA00074">
    <property type="reaction ID" value="UER00132"/>
</dbReference>
<evidence type="ECO:0000259" key="16">
    <source>
        <dbReference type="Pfam" id="PF08328"/>
    </source>
</evidence>
<gene>
    <name evidence="17" type="primary">purB</name>
    <name evidence="17" type="ORF">TGUWTKB_6420</name>
</gene>
<dbReference type="PANTHER" id="PTHR43411:SF1">
    <property type="entry name" value="ADENYLOSUCCINATE LYASE"/>
    <property type="match status" value="1"/>
</dbReference>
<dbReference type="NCBIfam" id="NF006764">
    <property type="entry name" value="PRK09285.1"/>
    <property type="match status" value="1"/>
</dbReference>
<evidence type="ECO:0000256" key="5">
    <source>
        <dbReference type="ARBA" id="ARBA00012339"/>
    </source>
</evidence>
<evidence type="ECO:0000256" key="2">
    <source>
        <dbReference type="ARBA" id="ARBA00004734"/>
    </source>
</evidence>
<dbReference type="OrthoDB" id="9768878at2"/>
<comment type="catalytic activity">
    <reaction evidence="9">
        <text>(2S)-2-[5-amino-1-(5-phospho-beta-D-ribosyl)imidazole-4-carboxamido]succinate = 5-amino-1-(5-phospho-beta-D-ribosyl)imidazole-4-carboxamide + fumarate</text>
        <dbReference type="Rhea" id="RHEA:23920"/>
        <dbReference type="ChEBI" id="CHEBI:29806"/>
        <dbReference type="ChEBI" id="CHEBI:58443"/>
        <dbReference type="ChEBI" id="CHEBI:58475"/>
        <dbReference type="EC" id="4.3.2.2"/>
    </reaction>
    <physiologicalReaction direction="left-to-right" evidence="9">
        <dbReference type="Rhea" id="RHEA:23921"/>
    </physiologicalReaction>
</comment>
<protein>
    <recommendedName>
        <fullName evidence="6 13">Adenylosuccinate lyase</fullName>
        <shortName evidence="14">ASL</shortName>
        <ecNumber evidence="5 13">4.3.2.2</ecNumber>
    </recommendedName>
    <alternativeName>
        <fullName evidence="11 14">Adenylosuccinase</fullName>
    </alternativeName>
</protein>
<evidence type="ECO:0000256" key="7">
    <source>
        <dbReference type="ARBA" id="ARBA00022755"/>
    </source>
</evidence>
<dbReference type="InterPro" id="IPR004769">
    <property type="entry name" value="Pur_lyase"/>
</dbReference>
<evidence type="ECO:0000256" key="14">
    <source>
        <dbReference type="RuleBase" id="RU361172"/>
    </source>
</evidence>
<feature type="domain" description="Adenylosuccinate lyase PurB C-terminal" evidence="16">
    <location>
        <begin position="331"/>
        <end position="445"/>
    </location>
</feature>
<dbReference type="Gene3D" id="1.10.275.10">
    <property type="entry name" value="Fumarase/aspartase (N-terminal domain)"/>
    <property type="match status" value="1"/>
</dbReference>
<dbReference type="NCBIfam" id="TIGR00928">
    <property type="entry name" value="purB"/>
    <property type="match status" value="1"/>
</dbReference>
<evidence type="ECO:0000256" key="8">
    <source>
        <dbReference type="ARBA" id="ARBA00023239"/>
    </source>
</evidence>
<dbReference type="GO" id="GO:0005829">
    <property type="term" value="C:cytosol"/>
    <property type="evidence" value="ECO:0007669"/>
    <property type="project" value="TreeGrafter"/>
</dbReference>
<dbReference type="PRINTS" id="PR00149">
    <property type="entry name" value="FUMRATELYASE"/>
</dbReference>
<comment type="catalytic activity">
    <reaction evidence="12">
        <text>N(6)-(1,2-dicarboxyethyl)-AMP = fumarate + AMP</text>
        <dbReference type="Rhea" id="RHEA:16853"/>
        <dbReference type="ChEBI" id="CHEBI:29806"/>
        <dbReference type="ChEBI" id="CHEBI:57567"/>
        <dbReference type="ChEBI" id="CHEBI:456215"/>
        <dbReference type="EC" id="4.3.2.2"/>
    </reaction>
    <physiologicalReaction direction="left-to-right" evidence="12">
        <dbReference type="Rhea" id="RHEA:16854"/>
    </physiologicalReaction>
</comment>
<evidence type="ECO:0000256" key="12">
    <source>
        <dbReference type="ARBA" id="ARBA00049115"/>
    </source>
</evidence>
<reference evidence="18" key="1">
    <citation type="submission" date="2013-11" db="EMBL/GenBank/DDBJ databases">
        <title>Symbiont-containing voluminous jelly as an extraordinary maternal gift for overwintering insect nymphs.</title>
        <authorList>
            <person name="Kaiwa N."/>
            <person name="Hosokawa T."/>
            <person name="Nikoh N."/>
            <person name="Meng X.Y."/>
            <person name="Tanahashi M."/>
            <person name="Moriyama M."/>
            <person name="Maeda T."/>
            <person name="Yamaguchi K."/>
            <person name="Shigenobu S."/>
            <person name="Ito M."/>
            <person name="Fukatsu T."/>
        </authorList>
    </citation>
    <scope>NUCLEOTIDE SEQUENCE [LARGE SCALE GENOMIC DNA]</scope>
    <source>
        <strain evidence="18">UwTKB</strain>
    </source>
</reference>
<dbReference type="GO" id="GO:0004018">
    <property type="term" value="F:N6-(1,2-dicarboxyethyl)AMP AMP-lyase (fumarate-forming) activity"/>
    <property type="evidence" value="ECO:0007669"/>
    <property type="project" value="UniProtKB-UniRule"/>
</dbReference>
<organism evidence="17 18">
    <name type="scientific">Candidatus Tachikawaea gelatinosa</name>
    <dbReference type="NCBI Taxonomy" id="1410383"/>
    <lineage>
        <taxon>Bacteria</taxon>
        <taxon>Pseudomonadati</taxon>
        <taxon>Pseudomonadota</taxon>
        <taxon>Gammaproteobacteria</taxon>
        <taxon>Enterobacterales</taxon>
        <taxon>Enterobacteriaceae</taxon>
        <taxon>Candidatus Tachikawaea</taxon>
    </lineage>
</organism>
<accession>A0A090BWM4</accession>
<keyword evidence="18" id="KW-1185">Reference proteome</keyword>
<dbReference type="Proteomes" id="UP000031627">
    <property type="component" value="Chromosome"/>
</dbReference>
<dbReference type="InterPro" id="IPR013539">
    <property type="entry name" value="PurB_C"/>
</dbReference>
<dbReference type="InterPro" id="IPR047136">
    <property type="entry name" value="PurB_bact"/>
</dbReference>
<dbReference type="InterPro" id="IPR008948">
    <property type="entry name" value="L-Aspartase-like"/>
</dbReference>
<dbReference type="HOGENOM" id="CLU_025566_2_0_6"/>
<feature type="domain" description="Fumarate lyase N-terminal" evidence="15">
    <location>
        <begin position="14"/>
        <end position="312"/>
    </location>
</feature>
<comment type="function">
    <text evidence="10">Catalyzes two reactions in de novo purine nucleotide biosynthesis. Catalyzes the breakdown of 5-aminoimidazole- (N-succinylocarboxamide) ribotide (SAICAR or 2-[5-amino-1-(5-phospho-beta-D-ribosyl)imidazole-4-carboxamido]succinate) to 5-aminoimidazole-4-carboxamide ribotide (AICAR or 5-amino-1-(5-phospho-beta-D-ribosyl)imidazole-4-carboxamide) and fumarate, and of adenylosuccinate (ADS or N(6)-(1,2-dicarboxyethyl)-AMP) to adenosine monophosphate (AMP) and fumarate.</text>
</comment>
<evidence type="ECO:0000256" key="10">
    <source>
        <dbReference type="ARBA" id="ARBA00025012"/>
    </source>
</evidence>
<evidence type="ECO:0000256" key="13">
    <source>
        <dbReference type="NCBIfam" id="TIGR00928"/>
    </source>
</evidence>
<dbReference type="UniPathway" id="UPA00075">
    <property type="reaction ID" value="UER00336"/>
</dbReference>
<evidence type="ECO:0000256" key="6">
    <source>
        <dbReference type="ARBA" id="ARBA00017058"/>
    </source>
</evidence>
<dbReference type="PROSITE" id="PS00163">
    <property type="entry name" value="FUMARATE_LYASES"/>
    <property type="match status" value="1"/>
</dbReference>
<comment type="subunit">
    <text evidence="4">Homotetramer. Residues from neighboring subunits contribute catalytic and substrate-binding residues to each active site.</text>
</comment>
<name>A0A090BWM4_9ENTR</name>
<comment type="similarity">
    <text evidence="3 14">Belongs to the lyase 1 family. Adenylosuccinate lyase subfamily.</text>
</comment>
<dbReference type="InterPro" id="IPR022761">
    <property type="entry name" value="Fumarate_lyase_N"/>
</dbReference>
<dbReference type="AlphaFoldDB" id="A0A090BWM4"/>
<dbReference type="STRING" id="1410383.TGUWTKB_6420"/>
<evidence type="ECO:0000256" key="1">
    <source>
        <dbReference type="ARBA" id="ARBA00004706"/>
    </source>
</evidence>
<dbReference type="EC" id="4.3.2.2" evidence="5 13"/>
<dbReference type="GO" id="GO:0044208">
    <property type="term" value="P:'de novo' AMP biosynthetic process"/>
    <property type="evidence" value="ECO:0007669"/>
    <property type="project" value="UniProtKB-UniPathway"/>
</dbReference>
<dbReference type="KEGG" id="sbw:TGUWTKB_6420"/>
<dbReference type="SUPFAM" id="SSF48557">
    <property type="entry name" value="L-aspartase-like"/>
    <property type="match status" value="1"/>
</dbReference>
<dbReference type="Pfam" id="PF00206">
    <property type="entry name" value="Lyase_1"/>
    <property type="match status" value="1"/>
</dbReference>
<dbReference type="RefSeq" id="WP_041063454.1">
    <property type="nucleotide sequence ID" value="NZ_AP014521.1"/>
</dbReference>
<evidence type="ECO:0000256" key="4">
    <source>
        <dbReference type="ARBA" id="ARBA00011668"/>
    </source>
</evidence>
<evidence type="ECO:0000259" key="15">
    <source>
        <dbReference type="Pfam" id="PF00206"/>
    </source>
</evidence>